<dbReference type="PANTHER" id="PTHR39176:SF1">
    <property type="entry name" value="PERIPLASMIC PROTEIN"/>
    <property type="match status" value="1"/>
</dbReference>
<evidence type="ECO:0000313" key="3">
    <source>
        <dbReference type="EMBL" id="VFQ45970.1"/>
    </source>
</evidence>
<keyword evidence="1" id="KW-0732">Signal</keyword>
<feature type="signal peptide" evidence="1">
    <location>
        <begin position="1"/>
        <end position="21"/>
    </location>
</feature>
<keyword evidence="4" id="KW-1185">Reference proteome</keyword>
<evidence type="ECO:0000259" key="2">
    <source>
        <dbReference type="Pfam" id="PF07007"/>
    </source>
</evidence>
<sequence length="391" mass="43754">MKTLRLAILTAFILLPSLVLAGNCDNPTNDFDGVYCLTKNYLAVDTRLNETYGELISFLTDDQKRQLNKEQIQWMKERNATCSIDHEGRFFIDLNLATQSTLSRLSYLNKELQRFKKSGDVSLSASSDTSKPLDPPLLNLPRPYKVSTFSAMYFNGTDHVSSEMVTHPSINYENDVFCKIPASSFEAVWEANIDAQEACRLPISFASTTHGMAAFFLDDVSIPNGLDSNGSLSIPLETGAHRLRIEYKNHGYRANFNAAVVNYPGASSKGDLQVFFEKALSNSARSVHISGETTTDYNNNVHVYLPDEGPVFLVLESQTSINWTFYNQSDVRVSGVLICCDSGASTVTGIREDTPVYHVEAIDRSVYQGMLPEAFDYEYKEKNMLRADFSY</sequence>
<reference evidence="3 4" key="1">
    <citation type="submission" date="2019-03" db="EMBL/GenBank/DDBJ databases">
        <authorList>
            <person name="Nijsse B."/>
        </authorList>
    </citation>
    <scope>NUCLEOTIDE SEQUENCE [LARGE SCALE GENOMIC DNA]</scope>
    <source>
        <strain evidence="3">Desulfoluna butyratoxydans MSL71</strain>
    </source>
</reference>
<evidence type="ECO:0000256" key="1">
    <source>
        <dbReference type="SAM" id="SignalP"/>
    </source>
</evidence>
<feature type="chain" id="PRO_5020270772" evidence="1">
    <location>
        <begin position="22"/>
        <end position="391"/>
    </location>
</feature>
<dbReference type="Gene3D" id="1.20.1270.180">
    <property type="match status" value="1"/>
</dbReference>
<accession>A0A4U8YQ76</accession>
<gene>
    <name evidence="3" type="ORF">MSL71_36330</name>
</gene>
<dbReference type="EMBL" id="CAADHO010000007">
    <property type="protein sequence ID" value="VFQ45970.1"/>
    <property type="molecule type" value="Genomic_DNA"/>
</dbReference>
<feature type="domain" description="Lysozyme inhibitor LprI-like N-terminal" evidence="2">
    <location>
        <begin position="31"/>
        <end position="85"/>
    </location>
</feature>
<dbReference type="AlphaFoldDB" id="A0A4U8YQ76"/>
<dbReference type="Pfam" id="PF07007">
    <property type="entry name" value="LprI"/>
    <property type="match status" value="1"/>
</dbReference>
<protein>
    <submittedName>
        <fullName evidence="3">Lysozyme inhibitor lpri n-terminal</fullName>
    </submittedName>
</protein>
<dbReference type="Proteomes" id="UP000507962">
    <property type="component" value="Unassembled WGS sequence"/>
</dbReference>
<evidence type="ECO:0000313" key="4">
    <source>
        <dbReference type="Proteomes" id="UP000507962"/>
    </source>
</evidence>
<dbReference type="PANTHER" id="PTHR39176">
    <property type="entry name" value="PERIPLASMIC PROTEIN-RELATED"/>
    <property type="match status" value="1"/>
</dbReference>
<organism evidence="3 4">
    <name type="scientific">Desulfoluna butyratoxydans</name>
    <dbReference type="NCBI Taxonomy" id="231438"/>
    <lineage>
        <taxon>Bacteria</taxon>
        <taxon>Pseudomonadati</taxon>
        <taxon>Thermodesulfobacteriota</taxon>
        <taxon>Desulfobacteria</taxon>
        <taxon>Desulfobacterales</taxon>
        <taxon>Desulfolunaceae</taxon>
        <taxon>Desulfoluna</taxon>
    </lineage>
</organism>
<name>A0A4U8YQ76_9BACT</name>
<dbReference type="InterPro" id="IPR009739">
    <property type="entry name" value="LprI-like_N"/>
</dbReference>
<proteinExistence type="predicted"/>